<dbReference type="SUPFAM" id="SSF53448">
    <property type="entry name" value="Nucleotide-diphospho-sugar transferases"/>
    <property type="match status" value="1"/>
</dbReference>
<reference evidence="6" key="1">
    <citation type="submission" date="2016-09" db="EMBL/GenBank/DDBJ databases">
        <authorList>
            <person name="Gulvik C.A."/>
        </authorList>
    </citation>
    <scope>NUCLEOTIDE SEQUENCE [LARGE SCALE GENOMIC DNA]</scope>
    <source>
        <strain evidence="6">LMG 26306</strain>
    </source>
</reference>
<name>A0A1E5GWT3_9ENTE</name>
<evidence type="ECO:0000259" key="4">
    <source>
        <dbReference type="Pfam" id="PF00535"/>
    </source>
</evidence>
<keyword evidence="3" id="KW-0812">Transmembrane</keyword>
<dbReference type="PANTHER" id="PTHR22916">
    <property type="entry name" value="GLYCOSYLTRANSFERASE"/>
    <property type="match status" value="1"/>
</dbReference>
<evidence type="ECO:0000313" key="5">
    <source>
        <dbReference type="EMBL" id="OEG17174.1"/>
    </source>
</evidence>
<evidence type="ECO:0000256" key="3">
    <source>
        <dbReference type="SAM" id="Phobius"/>
    </source>
</evidence>
<keyword evidence="3" id="KW-1133">Transmembrane helix</keyword>
<dbReference type="OrthoDB" id="396512at2"/>
<keyword evidence="6" id="KW-1185">Reference proteome</keyword>
<evidence type="ECO:0000256" key="2">
    <source>
        <dbReference type="ARBA" id="ARBA00022679"/>
    </source>
</evidence>
<dbReference type="RefSeq" id="WP_069634496.1">
    <property type="nucleotide sequence ID" value="NZ_JXKZ01000002.1"/>
</dbReference>
<dbReference type="Gene3D" id="3.90.550.10">
    <property type="entry name" value="Spore Coat Polysaccharide Biosynthesis Protein SpsA, Chain A"/>
    <property type="match status" value="1"/>
</dbReference>
<evidence type="ECO:0000313" key="6">
    <source>
        <dbReference type="Proteomes" id="UP000094764"/>
    </source>
</evidence>
<dbReference type="PANTHER" id="PTHR22916:SF51">
    <property type="entry name" value="GLYCOSYLTRANSFERASE EPSH-RELATED"/>
    <property type="match status" value="1"/>
</dbReference>
<evidence type="ECO:0000256" key="1">
    <source>
        <dbReference type="ARBA" id="ARBA00022676"/>
    </source>
</evidence>
<keyword evidence="3" id="KW-0472">Membrane</keyword>
<gene>
    <name evidence="5" type="ORF">BCR23_03995</name>
</gene>
<feature type="domain" description="Glycosyltransferase 2-like" evidence="4">
    <location>
        <begin position="6"/>
        <end position="134"/>
    </location>
</feature>
<dbReference type="AlphaFoldDB" id="A0A1E5GWT3"/>
<organism evidence="5 6">
    <name type="scientific">Enterococcus quebecensis</name>
    <dbReference type="NCBI Taxonomy" id="903983"/>
    <lineage>
        <taxon>Bacteria</taxon>
        <taxon>Bacillati</taxon>
        <taxon>Bacillota</taxon>
        <taxon>Bacilli</taxon>
        <taxon>Lactobacillales</taxon>
        <taxon>Enterococcaceae</taxon>
        <taxon>Enterococcus</taxon>
    </lineage>
</organism>
<dbReference type="EMBL" id="MIKB01000012">
    <property type="protein sequence ID" value="OEG17174.1"/>
    <property type="molecule type" value="Genomic_DNA"/>
</dbReference>
<protein>
    <recommendedName>
        <fullName evidence="4">Glycosyltransferase 2-like domain-containing protein</fullName>
    </recommendedName>
</protein>
<accession>A0A1E5GWT3</accession>
<dbReference type="Proteomes" id="UP000094764">
    <property type="component" value="Unassembled WGS sequence"/>
</dbReference>
<dbReference type="Pfam" id="PF00535">
    <property type="entry name" value="Glycos_transf_2"/>
    <property type="match status" value="1"/>
</dbReference>
<sequence>MSELVSIIVPIYNVENYLLECLESLISQTYKNIEILLIDDGSTDQSRIIAQKFCDDHPENNIQLIVKENGGQSSARNVGIQHANGTYFIFVDSDDLISSTHVEVLYKAVSEMDVKIAMGKFSKKIEDLSNNLSVEMTSLKGDFLSLVEKLYASDYHAVSASGKIYHHTLIDHVKFHEGIIYEDGIFFYEIIDQIDEIILVDTVCYYYRTTMNSTLTSKISQKNFDILKKNELTLLFFEEHHPEALKHFYQKAMNVNDFLAVKCVEDQTDLSKDLMKRLYLQNKTYSKLFFPRKVVYSTWFVYSSFILLVSKMYKTNQIDKETLIKKLIRKITK</sequence>
<dbReference type="InterPro" id="IPR029044">
    <property type="entry name" value="Nucleotide-diphossugar_trans"/>
</dbReference>
<dbReference type="GO" id="GO:0016757">
    <property type="term" value="F:glycosyltransferase activity"/>
    <property type="evidence" value="ECO:0007669"/>
    <property type="project" value="UniProtKB-KW"/>
</dbReference>
<feature type="transmembrane region" description="Helical" evidence="3">
    <location>
        <begin position="294"/>
        <end position="313"/>
    </location>
</feature>
<dbReference type="STRING" id="903983.BCR23_03995"/>
<keyword evidence="2" id="KW-0808">Transferase</keyword>
<dbReference type="InterPro" id="IPR001173">
    <property type="entry name" value="Glyco_trans_2-like"/>
</dbReference>
<comment type="caution">
    <text evidence="5">The sequence shown here is derived from an EMBL/GenBank/DDBJ whole genome shotgun (WGS) entry which is preliminary data.</text>
</comment>
<proteinExistence type="predicted"/>
<dbReference type="CDD" id="cd00761">
    <property type="entry name" value="Glyco_tranf_GTA_type"/>
    <property type="match status" value="1"/>
</dbReference>
<keyword evidence="1" id="KW-0328">Glycosyltransferase</keyword>